<comment type="caution">
    <text evidence="2">The sequence shown here is derived from an EMBL/GenBank/DDBJ whole genome shotgun (WGS) entry which is preliminary data.</text>
</comment>
<dbReference type="PANTHER" id="PTHR33875:SF2">
    <property type="entry name" value="ACR183CP"/>
    <property type="match status" value="1"/>
</dbReference>
<feature type="chain" id="PRO_5035318183" description="Thioredoxin-like fold domain-containing protein" evidence="1">
    <location>
        <begin position="17"/>
        <end position="236"/>
    </location>
</feature>
<protein>
    <recommendedName>
        <fullName evidence="4">Thioredoxin-like fold domain-containing protein</fullName>
    </recommendedName>
</protein>
<gene>
    <name evidence="2" type="ORF">FGO68_gene7287</name>
</gene>
<proteinExistence type="predicted"/>
<organism evidence="2 3">
    <name type="scientific">Halteria grandinella</name>
    <dbReference type="NCBI Taxonomy" id="5974"/>
    <lineage>
        <taxon>Eukaryota</taxon>
        <taxon>Sar</taxon>
        <taxon>Alveolata</taxon>
        <taxon>Ciliophora</taxon>
        <taxon>Intramacronucleata</taxon>
        <taxon>Spirotrichea</taxon>
        <taxon>Stichotrichia</taxon>
        <taxon>Sporadotrichida</taxon>
        <taxon>Halteriidae</taxon>
        <taxon>Halteria</taxon>
    </lineage>
</organism>
<evidence type="ECO:0000313" key="3">
    <source>
        <dbReference type="Proteomes" id="UP000785679"/>
    </source>
</evidence>
<dbReference type="EMBL" id="RRYP01001749">
    <property type="protein sequence ID" value="TNV85536.1"/>
    <property type="molecule type" value="Genomic_DNA"/>
</dbReference>
<dbReference type="Proteomes" id="UP000785679">
    <property type="component" value="Unassembled WGS sequence"/>
</dbReference>
<name>A0A8J8T8N0_HALGN</name>
<sequence>MRRSLCIAALIGLATADFYNNVPIPGKRPSFTTGAALKGIDLEIVYDLMCSDSAALDPEFQKFLGMTWNVTNKLVNDSIAVTYTYLPLPYHHEVWLPHKLVPYFLDNCDFGPRPCQFLQYQQFCFANQDIILDGKDQSENALKLVWTNAVSSALGIPQAELLQVYNNAYDTHNSEMRTREMYKWNSHHHNSGTPFGYVNGVLLENFPEKADDWMTILFSVYQSQYQPKASAKAGDL</sequence>
<feature type="signal peptide" evidence="1">
    <location>
        <begin position="1"/>
        <end position="16"/>
    </location>
</feature>
<evidence type="ECO:0008006" key="4">
    <source>
        <dbReference type="Google" id="ProtNLM"/>
    </source>
</evidence>
<keyword evidence="1" id="KW-0732">Signal</keyword>
<dbReference type="PANTHER" id="PTHR33875">
    <property type="entry name" value="OS09G0542200 PROTEIN"/>
    <property type="match status" value="1"/>
</dbReference>
<dbReference type="OrthoDB" id="37297at2759"/>
<dbReference type="AlphaFoldDB" id="A0A8J8T8N0"/>
<keyword evidence="3" id="KW-1185">Reference proteome</keyword>
<evidence type="ECO:0000256" key="1">
    <source>
        <dbReference type="SAM" id="SignalP"/>
    </source>
</evidence>
<evidence type="ECO:0000313" key="2">
    <source>
        <dbReference type="EMBL" id="TNV85536.1"/>
    </source>
</evidence>
<dbReference type="Gene3D" id="3.40.30.10">
    <property type="entry name" value="Glutaredoxin"/>
    <property type="match status" value="1"/>
</dbReference>
<accession>A0A8J8T8N0</accession>
<reference evidence="2" key="1">
    <citation type="submission" date="2019-06" db="EMBL/GenBank/DDBJ databases">
        <authorList>
            <person name="Zheng W."/>
        </authorList>
    </citation>
    <scope>NUCLEOTIDE SEQUENCE</scope>
    <source>
        <strain evidence="2">QDHG01</strain>
    </source>
</reference>